<dbReference type="CDD" id="cd02503">
    <property type="entry name" value="MobA"/>
    <property type="match status" value="1"/>
</dbReference>
<evidence type="ECO:0000256" key="1">
    <source>
        <dbReference type="ARBA" id="ARBA00022490"/>
    </source>
</evidence>
<feature type="binding site" evidence="8">
    <location>
        <position position="80"/>
    </location>
    <ligand>
        <name>GTP</name>
        <dbReference type="ChEBI" id="CHEBI:37565"/>
    </ligand>
</feature>
<keyword evidence="4 8" id="KW-0547">Nucleotide-binding</keyword>
<dbReference type="eggNOG" id="arCOG01872">
    <property type="taxonomic scope" value="Archaea"/>
</dbReference>
<dbReference type="HOGENOM" id="CLU_055597_2_0_2"/>
<evidence type="ECO:0000313" key="10">
    <source>
        <dbReference type="EMBL" id="ACV24778.1"/>
    </source>
</evidence>
<proteinExistence type="inferred from homology"/>
<comment type="domain">
    <text evidence="8">The N-terminal domain determines nucleotide recognition and specific binding, while the C-terminal domain determines the specific binding to the target protein.</text>
</comment>
<keyword evidence="5 8" id="KW-0460">Magnesium</keyword>
<keyword evidence="2 8" id="KW-0808">Transferase</keyword>
<comment type="catalytic activity">
    <reaction evidence="8">
        <text>Mo-molybdopterin + GTP + H(+) = Mo-molybdopterin guanine dinucleotide + diphosphate</text>
        <dbReference type="Rhea" id="RHEA:34243"/>
        <dbReference type="ChEBI" id="CHEBI:15378"/>
        <dbReference type="ChEBI" id="CHEBI:33019"/>
        <dbReference type="ChEBI" id="CHEBI:37565"/>
        <dbReference type="ChEBI" id="CHEBI:71302"/>
        <dbReference type="ChEBI" id="CHEBI:71310"/>
        <dbReference type="EC" id="2.7.7.77"/>
    </reaction>
</comment>
<dbReference type="STRING" id="573064.Mefer_0960"/>
<dbReference type="Gene3D" id="3.90.550.10">
    <property type="entry name" value="Spore Coat Polysaccharide Biosynthesis Protein SpsA, Chain A"/>
    <property type="match status" value="1"/>
</dbReference>
<dbReference type="PANTHER" id="PTHR19136">
    <property type="entry name" value="MOLYBDENUM COFACTOR GUANYLYLTRANSFERASE"/>
    <property type="match status" value="1"/>
</dbReference>
<accession>C7P896</accession>
<evidence type="ECO:0000256" key="3">
    <source>
        <dbReference type="ARBA" id="ARBA00022723"/>
    </source>
</evidence>
<dbReference type="GO" id="GO:0006777">
    <property type="term" value="P:Mo-molybdopterin cofactor biosynthetic process"/>
    <property type="evidence" value="ECO:0007669"/>
    <property type="project" value="UniProtKB-KW"/>
</dbReference>
<dbReference type="Pfam" id="PF12804">
    <property type="entry name" value="NTP_transf_3"/>
    <property type="match status" value="1"/>
</dbReference>
<comment type="caution">
    <text evidence="8">Lacks conserved residue(s) required for the propagation of feature annotation.</text>
</comment>
<dbReference type="GO" id="GO:0061603">
    <property type="term" value="F:molybdenum cofactor guanylyltransferase activity"/>
    <property type="evidence" value="ECO:0007669"/>
    <property type="project" value="UniProtKB-EC"/>
</dbReference>
<keyword evidence="6 8" id="KW-0342">GTP-binding</keyword>
<dbReference type="GO" id="GO:0046872">
    <property type="term" value="F:metal ion binding"/>
    <property type="evidence" value="ECO:0007669"/>
    <property type="project" value="UniProtKB-KW"/>
</dbReference>
<evidence type="ECO:0000259" key="9">
    <source>
        <dbReference type="Pfam" id="PF12804"/>
    </source>
</evidence>
<dbReference type="Proteomes" id="UP000001495">
    <property type="component" value="Chromosome"/>
</dbReference>
<name>C7P896_METFA</name>
<dbReference type="InterPro" id="IPR025877">
    <property type="entry name" value="MobA-like_NTP_Trfase"/>
</dbReference>
<evidence type="ECO:0000256" key="6">
    <source>
        <dbReference type="ARBA" id="ARBA00023134"/>
    </source>
</evidence>
<protein>
    <recommendedName>
        <fullName evidence="8">Probable molybdenum cofactor guanylyltransferase</fullName>
        <shortName evidence="8">MoCo guanylyltransferase</shortName>
        <ecNumber evidence="8">2.7.7.77</ecNumber>
    </recommendedName>
    <alternativeName>
        <fullName evidence="8">GTP:molybdopterin guanylyltransferase</fullName>
    </alternativeName>
    <alternativeName>
        <fullName evidence="8">Mo-MPT guanylyltransferase</fullName>
    </alternativeName>
    <alternativeName>
        <fullName evidence="8">Molybdopterin guanylyltransferase</fullName>
    </alternativeName>
    <alternativeName>
        <fullName evidence="8">Molybdopterin-guanine dinucleotide synthase</fullName>
        <shortName evidence="8">MGD synthase</shortName>
    </alternativeName>
</protein>
<dbReference type="SUPFAM" id="SSF53448">
    <property type="entry name" value="Nucleotide-diphospho-sugar transferases"/>
    <property type="match status" value="1"/>
</dbReference>
<evidence type="ECO:0000256" key="7">
    <source>
        <dbReference type="ARBA" id="ARBA00023150"/>
    </source>
</evidence>
<keyword evidence="7 8" id="KW-0501">Molybdenum cofactor biosynthesis</keyword>
<feature type="binding site" evidence="8">
    <location>
        <begin position="11"/>
        <end position="13"/>
    </location>
    <ligand>
        <name>GTP</name>
        <dbReference type="ChEBI" id="CHEBI:37565"/>
    </ligand>
</feature>
<evidence type="ECO:0000256" key="4">
    <source>
        <dbReference type="ARBA" id="ARBA00022741"/>
    </source>
</evidence>
<feature type="binding site" evidence="8">
    <location>
        <position position="105"/>
    </location>
    <ligand>
        <name>GTP</name>
        <dbReference type="ChEBI" id="CHEBI:37565"/>
    </ligand>
</feature>
<organism evidence="10 11">
    <name type="scientific">Methanocaldococcus fervens (strain DSM 4213 / JCM 15782 / AG86)</name>
    <name type="common">Methanococcus fervens</name>
    <dbReference type="NCBI Taxonomy" id="573064"/>
    <lineage>
        <taxon>Archaea</taxon>
        <taxon>Methanobacteriati</taxon>
        <taxon>Methanobacteriota</taxon>
        <taxon>Methanomada group</taxon>
        <taxon>Methanococci</taxon>
        <taxon>Methanococcales</taxon>
        <taxon>Methanocaldococcaceae</taxon>
        <taxon>Methanocaldococcus</taxon>
    </lineage>
</organism>
<dbReference type="GO" id="GO:0005525">
    <property type="term" value="F:GTP binding"/>
    <property type="evidence" value="ECO:0007669"/>
    <property type="project" value="UniProtKB-UniRule"/>
</dbReference>
<sequence length="205" mass="23569">MVIHIIGGIILSGGKGKRIGGKKPFRIFNGKYLIEYPSDVLKSLNIPFVTVFAKNSIDLFKEKEYLIKYKCIISFDLIEDKGPLMGILCGMRALNTKWFVVLPCDCPYISIEALKNLISKIDTAEKNNNLCIIPKHENGYIEPLFALYKRDSLHILNNIIMEDKNLSIRYFISHLNPLYVKAEELDETKRIFKNINTIEELKNVE</sequence>
<comment type="cofactor">
    <cofactor evidence="8">
        <name>Mg(2+)</name>
        <dbReference type="ChEBI" id="CHEBI:18420"/>
    </cofactor>
</comment>
<evidence type="ECO:0000256" key="2">
    <source>
        <dbReference type="ARBA" id="ARBA00022679"/>
    </source>
</evidence>
<feature type="domain" description="MobA-like NTP transferase" evidence="9">
    <location>
        <begin position="8"/>
        <end position="159"/>
    </location>
</feature>
<comment type="subcellular location">
    <subcellularLocation>
        <location evidence="8">Cytoplasm</location>
    </subcellularLocation>
</comment>
<dbReference type="EC" id="2.7.7.77" evidence="8"/>
<feature type="binding site" evidence="8">
    <location>
        <position position="105"/>
    </location>
    <ligand>
        <name>Mg(2+)</name>
        <dbReference type="ChEBI" id="CHEBI:18420"/>
    </ligand>
</feature>
<dbReference type="HAMAP" id="MF_00316">
    <property type="entry name" value="MobA"/>
    <property type="match status" value="1"/>
</dbReference>
<evidence type="ECO:0000256" key="5">
    <source>
        <dbReference type="ARBA" id="ARBA00022842"/>
    </source>
</evidence>
<dbReference type="InterPro" id="IPR013482">
    <property type="entry name" value="Molybde_CF_guanTrfase"/>
</dbReference>
<dbReference type="GO" id="GO:0005737">
    <property type="term" value="C:cytoplasm"/>
    <property type="evidence" value="ECO:0007669"/>
    <property type="project" value="UniProtKB-SubCell"/>
</dbReference>
<keyword evidence="3 8" id="KW-0479">Metal-binding</keyword>
<dbReference type="InterPro" id="IPR029044">
    <property type="entry name" value="Nucleotide-diphossugar_trans"/>
</dbReference>
<reference evidence="10" key="1">
    <citation type="submission" date="2009-08" db="EMBL/GenBank/DDBJ databases">
        <title>Complete sequence of chromosome of Methanocaldococcus fervens AG86.</title>
        <authorList>
            <consortium name="US DOE Joint Genome Institute"/>
            <person name="Lucas S."/>
            <person name="Copeland A."/>
            <person name="Lapidus A."/>
            <person name="Glavina del Rio T."/>
            <person name="Tice H."/>
            <person name="Bruce D."/>
            <person name="Goodwin L."/>
            <person name="Pitluck S."/>
            <person name="Chertkov O."/>
            <person name="Detter J.C."/>
            <person name="Han C."/>
            <person name="Tapia R."/>
            <person name="Larimer F."/>
            <person name="Land M."/>
            <person name="Hauser L."/>
            <person name="Kyrpides N."/>
            <person name="Ovchinnikova G."/>
            <person name="Lupa-Sieprawska M."/>
            <person name="Whitman W.B."/>
        </authorList>
    </citation>
    <scope>NUCLEOTIDE SEQUENCE [LARGE SCALE GENOMIC DNA]</scope>
    <source>
        <strain evidence="10">AG86</strain>
    </source>
</reference>
<dbReference type="AlphaFoldDB" id="C7P896"/>
<keyword evidence="11" id="KW-1185">Reference proteome</keyword>
<dbReference type="EMBL" id="CP001696">
    <property type="protein sequence ID" value="ACV24778.1"/>
    <property type="molecule type" value="Genomic_DNA"/>
</dbReference>
<comment type="function">
    <text evidence="8">Transfers a GMP moiety from GTP to Mo-molybdopterin (Mo-MPT) cofactor (Moco or molybdenum cofactor) to form Mo-molybdopterin guanine dinucleotide (Mo-MGD) cofactor.</text>
</comment>
<feature type="binding site" evidence="8">
    <location>
        <position position="23"/>
    </location>
    <ligand>
        <name>GTP</name>
        <dbReference type="ChEBI" id="CHEBI:37565"/>
    </ligand>
</feature>
<dbReference type="PANTHER" id="PTHR19136:SF81">
    <property type="entry name" value="MOLYBDENUM COFACTOR GUANYLYLTRANSFERASE"/>
    <property type="match status" value="1"/>
</dbReference>
<evidence type="ECO:0000313" key="11">
    <source>
        <dbReference type="Proteomes" id="UP000001495"/>
    </source>
</evidence>
<comment type="similarity">
    <text evidence="8">Belongs to the MobA family.</text>
</comment>
<keyword evidence="1 8" id="KW-0963">Cytoplasm</keyword>
<dbReference type="KEGG" id="mfe:Mefer_0960"/>
<gene>
    <name evidence="8" type="primary">mobA</name>
    <name evidence="10" type="ordered locus">Mefer_0960</name>
</gene>
<evidence type="ECO:0000256" key="8">
    <source>
        <dbReference type="HAMAP-Rule" id="MF_00316"/>
    </source>
</evidence>